<reference evidence="1 2" key="1">
    <citation type="submission" date="2023-07" db="EMBL/GenBank/DDBJ databases">
        <title>Sorghum-associated microbial communities from plants grown in Nebraska, USA.</title>
        <authorList>
            <person name="Schachtman D."/>
        </authorList>
    </citation>
    <scope>NUCLEOTIDE SEQUENCE [LARGE SCALE GENOMIC DNA]</scope>
    <source>
        <strain evidence="1 2">DS2154</strain>
    </source>
</reference>
<evidence type="ECO:0008006" key="3">
    <source>
        <dbReference type="Google" id="ProtNLM"/>
    </source>
</evidence>
<evidence type="ECO:0000313" key="1">
    <source>
        <dbReference type="EMBL" id="MDR6530098.1"/>
    </source>
</evidence>
<evidence type="ECO:0000313" key="2">
    <source>
        <dbReference type="Proteomes" id="UP001262754"/>
    </source>
</evidence>
<proteinExistence type="predicted"/>
<sequence>MSIDRKVVRQRIERIRQVLFADWDPLQVGSNPNLSDEYDSYLPKVMAAIDTGGAEGIVDTLVQIEDDLGVDPVDDRTALLSIARRLLELRFP</sequence>
<keyword evidence="2" id="KW-1185">Reference proteome</keyword>
<dbReference type="EMBL" id="JAVDRL010000002">
    <property type="protein sequence ID" value="MDR6530098.1"/>
    <property type="molecule type" value="Genomic_DNA"/>
</dbReference>
<gene>
    <name evidence="1" type="ORF">J2800_000822</name>
</gene>
<dbReference type="Proteomes" id="UP001262754">
    <property type="component" value="Unassembled WGS sequence"/>
</dbReference>
<protein>
    <recommendedName>
        <fullName evidence="3">DUF1871 family protein</fullName>
    </recommendedName>
</protein>
<comment type="caution">
    <text evidence="1">The sequence shown here is derived from an EMBL/GenBank/DDBJ whole genome shotgun (WGS) entry which is preliminary data.</text>
</comment>
<dbReference type="RefSeq" id="WP_310029355.1">
    <property type="nucleotide sequence ID" value="NZ_JAVDRL010000002.1"/>
</dbReference>
<accession>A0ABU1MVH9</accession>
<organism evidence="1 2">
    <name type="scientific">Caulobacter rhizosphaerae</name>
    <dbReference type="NCBI Taxonomy" id="2010972"/>
    <lineage>
        <taxon>Bacteria</taxon>
        <taxon>Pseudomonadati</taxon>
        <taxon>Pseudomonadota</taxon>
        <taxon>Alphaproteobacteria</taxon>
        <taxon>Caulobacterales</taxon>
        <taxon>Caulobacteraceae</taxon>
        <taxon>Caulobacter</taxon>
    </lineage>
</organism>
<name>A0ABU1MVH9_9CAUL</name>